<keyword evidence="3" id="KW-1185">Reference proteome</keyword>
<dbReference type="EMBL" id="JAOPHQ010000001">
    <property type="protein sequence ID" value="KAK0156630.1"/>
    <property type="molecule type" value="Genomic_DNA"/>
</dbReference>
<dbReference type="InterPro" id="IPR032567">
    <property type="entry name" value="RTL1-rel"/>
</dbReference>
<accession>A0AA47NE54</accession>
<dbReference type="PANTHER" id="PTHR15503:SF36">
    <property type="entry name" value="RETROTRANSPOSON GAG-LIKE PROTEIN 5"/>
    <property type="match status" value="1"/>
</dbReference>
<dbReference type="Proteomes" id="UP001174136">
    <property type="component" value="Unassembled WGS sequence"/>
</dbReference>
<protein>
    <submittedName>
        <fullName evidence="2">Retrotransposon-like protein 1</fullName>
    </submittedName>
</protein>
<evidence type="ECO:0000313" key="3">
    <source>
        <dbReference type="Proteomes" id="UP001174136"/>
    </source>
</evidence>
<sequence>MDPADTEAVRWAISYLQAQLGQHDQALQEITSSLRELILTITSRLHVTPEPSAPVPSHSASPWEPFIPVPERYDGDLGLCRSFLLQCSLPLTYPTDKARIAYLIGTLRGEALAWATAVWERGSAACSDYSVFTEEMRRVSDHPVRGREASQRLLLLCQGSRSVASFAVEFRTLAVESGWNEEALQGVFLNALGSDVKDELTSREESSDLEHLIALAIRFVLLFTQPRSSDPVTRLLPNPACLTTHLLLNPVAEPCLPDYPPVADPCLPDYPACCRTLLPTHRLSDCPPVADPSPVRLPACCRPIACPTARLLPTHRLSDCPPVADPSPGEKVETPCIKQTLCVQASGL</sequence>
<evidence type="ECO:0000259" key="1">
    <source>
        <dbReference type="Pfam" id="PF03732"/>
    </source>
</evidence>
<proteinExistence type="predicted"/>
<dbReference type="Pfam" id="PF03732">
    <property type="entry name" value="Retrotrans_gag"/>
    <property type="match status" value="1"/>
</dbReference>
<evidence type="ECO:0000313" key="2">
    <source>
        <dbReference type="EMBL" id="KAK0156630.1"/>
    </source>
</evidence>
<dbReference type="AlphaFoldDB" id="A0AA47NE54"/>
<comment type="caution">
    <text evidence="2">The sequence shown here is derived from an EMBL/GenBank/DDBJ whole genome shotgun (WGS) entry which is preliminary data.</text>
</comment>
<organism evidence="2 3">
    <name type="scientific">Merluccius polli</name>
    <name type="common">Benguela hake</name>
    <name type="synonym">Merluccius cadenati</name>
    <dbReference type="NCBI Taxonomy" id="89951"/>
    <lineage>
        <taxon>Eukaryota</taxon>
        <taxon>Metazoa</taxon>
        <taxon>Chordata</taxon>
        <taxon>Craniata</taxon>
        <taxon>Vertebrata</taxon>
        <taxon>Euteleostomi</taxon>
        <taxon>Actinopterygii</taxon>
        <taxon>Neopterygii</taxon>
        <taxon>Teleostei</taxon>
        <taxon>Neoteleostei</taxon>
        <taxon>Acanthomorphata</taxon>
        <taxon>Zeiogadaria</taxon>
        <taxon>Gadariae</taxon>
        <taxon>Gadiformes</taxon>
        <taxon>Gadoidei</taxon>
        <taxon>Merlucciidae</taxon>
        <taxon>Merluccius</taxon>
    </lineage>
</organism>
<feature type="domain" description="Retrotransposon gag" evidence="1">
    <location>
        <begin position="106"/>
        <end position="192"/>
    </location>
</feature>
<gene>
    <name evidence="2" type="primary">RTL1_0</name>
    <name evidence="2" type="ORF">N1851_000063</name>
</gene>
<name>A0AA47NE54_MERPO</name>
<dbReference type="PANTHER" id="PTHR15503">
    <property type="entry name" value="LDOC1 RELATED"/>
    <property type="match status" value="1"/>
</dbReference>
<reference evidence="2" key="1">
    <citation type="journal article" date="2023" name="Front. Mar. Sci.">
        <title>A new Merluccius polli reference genome to investigate the effects of global change in West African waters.</title>
        <authorList>
            <person name="Mateo J.L."/>
            <person name="Blanco-Fernandez C."/>
            <person name="Garcia-Vazquez E."/>
            <person name="Machado-Schiaffino G."/>
        </authorList>
    </citation>
    <scope>NUCLEOTIDE SEQUENCE</scope>
    <source>
        <strain evidence="2">C29</strain>
        <tissue evidence="2">Fin</tissue>
    </source>
</reference>
<dbReference type="InterPro" id="IPR005162">
    <property type="entry name" value="Retrotrans_gag_dom"/>
</dbReference>